<gene>
    <name evidence="5" type="ORF">LARSCL_LOCUS21041</name>
</gene>
<name>A0AAV2BRI5_9ARAC</name>
<dbReference type="Gene3D" id="2.10.25.10">
    <property type="entry name" value="Laminin"/>
    <property type="match status" value="1"/>
</dbReference>
<sequence>MMKVFFVFCLIALALFQTISTCDDNQFYNECGSACPLNCQNHKNPPEFCTFNCVPRCDCKDGYIFLSGKSGECVEPEECPS</sequence>
<dbReference type="InterPro" id="IPR051368">
    <property type="entry name" value="SerProtInhib-TIL_Domain"/>
</dbReference>
<evidence type="ECO:0000259" key="4">
    <source>
        <dbReference type="Pfam" id="PF01826"/>
    </source>
</evidence>
<dbReference type="InterPro" id="IPR036084">
    <property type="entry name" value="Ser_inhib-like_sf"/>
</dbReference>
<keyword evidence="1" id="KW-0646">Protease inhibitor</keyword>
<dbReference type="SUPFAM" id="SSF57567">
    <property type="entry name" value="Serine protease inhibitors"/>
    <property type="match status" value="1"/>
</dbReference>
<evidence type="ECO:0000313" key="6">
    <source>
        <dbReference type="Proteomes" id="UP001497382"/>
    </source>
</evidence>
<feature type="domain" description="TIL" evidence="4">
    <location>
        <begin position="22"/>
        <end position="79"/>
    </location>
</feature>
<dbReference type="PANTHER" id="PTHR23259:SF70">
    <property type="entry name" value="ACCESSORY GLAND PROTEIN ACP62F-RELATED"/>
    <property type="match status" value="1"/>
</dbReference>
<reference evidence="5 6" key="1">
    <citation type="submission" date="2024-04" db="EMBL/GenBank/DDBJ databases">
        <authorList>
            <person name="Rising A."/>
            <person name="Reimegard J."/>
            <person name="Sonavane S."/>
            <person name="Akerstrom W."/>
            <person name="Nylinder S."/>
            <person name="Hedman E."/>
            <person name="Kallberg Y."/>
        </authorList>
    </citation>
    <scope>NUCLEOTIDE SEQUENCE [LARGE SCALE GENOMIC DNA]</scope>
</reference>
<evidence type="ECO:0000256" key="1">
    <source>
        <dbReference type="ARBA" id="ARBA00022690"/>
    </source>
</evidence>
<dbReference type="Proteomes" id="UP001497382">
    <property type="component" value="Unassembled WGS sequence"/>
</dbReference>
<feature type="chain" id="PRO_5043718590" description="TIL domain-containing protein" evidence="3">
    <location>
        <begin position="22"/>
        <end position="81"/>
    </location>
</feature>
<dbReference type="EMBL" id="CAXIEN010000479">
    <property type="protein sequence ID" value="CAL1298891.1"/>
    <property type="molecule type" value="Genomic_DNA"/>
</dbReference>
<organism evidence="5 6">
    <name type="scientific">Larinioides sclopetarius</name>
    <dbReference type="NCBI Taxonomy" id="280406"/>
    <lineage>
        <taxon>Eukaryota</taxon>
        <taxon>Metazoa</taxon>
        <taxon>Ecdysozoa</taxon>
        <taxon>Arthropoda</taxon>
        <taxon>Chelicerata</taxon>
        <taxon>Arachnida</taxon>
        <taxon>Araneae</taxon>
        <taxon>Araneomorphae</taxon>
        <taxon>Entelegynae</taxon>
        <taxon>Araneoidea</taxon>
        <taxon>Araneidae</taxon>
        <taxon>Larinioides</taxon>
    </lineage>
</organism>
<dbReference type="Pfam" id="PF01826">
    <property type="entry name" value="TIL"/>
    <property type="match status" value="1"/>
</dbReference>
<accession>A0AAV2BRI5</accession>
<evidence type="ECO:0000313" key="5">
    <source>
        <dbReference type="EMBL" id="CAL1298891.1"/>
    </source>
</evidence>
<protein>
    <recommendedName>
        <fullName evidence="4">TIL domain-containing protein</fullName>
    </recommendedName>
</protein>
<comment type="caution">
    <text evidence="5">The sequence shown here is derived from an EMBL/GenBank/DDBJ whole genome shotgun (WGS) entry which is preliminary data.</text>
</comment>
<keyword evidence="3" id="KW-0732">Signal</keyword>
<evidence type="ECO:0000256" key="3">
    <source>
        <dbReference type="SAM" id="SignalP"/>
    </source>
</evidence>
<evidence type="ECO:0000256" key="2">
    <source>
        <dbReference type="ARBA" id="ARBA00023157"/>
    </source>
</evidence>
<keyword evidence="6" id="KW-1185">Reference proteome</keyword>
<keyword evidence="2" id="KW-1015">Disulfide bond</keyword>
<feature type="signal peptide" evidence="3">
    <location>
        <begin position="1"/>
        <end position="21"/>
    </location>
</feature>
<dbReference type="PANTHER" id="PTHR23259">
    <property type="entry name" value="RIDDLE"/>
    <property type="match status" value="1"/>
</dbReference>
<dbReference type="GO" id="GO:0030414">
    <property type="term" value="F:peptidase inhibitor activity"/>
    <property type="evidence" value="ECO:0007669"/>
    <property type="project" value="UniProtKB-KW"/>
</dbReference>
<dbReference type="CDD" id="cd19941">
    <property type="entry name" value="TIL"/>
    <property type="match status" value="1"/>
</dbReference>
<dbReference type="AlphaFoldDB" id="A0AAV2BRI5"/>
<proteinExistence type="predicted"/>
<dbReference type="InterPro" id="IPR002919">
    <property type="entry name" value="TIL_dom"/>
</dbReference>